<reference evidence="5" key="1">
    <citation type="submission" date="2018-02" db="EMBL/GenBank/DDBJ databases">
        <title>Genome sequencing of Solimonas sp. HR-BB.</title>
        <authorList>
            <person name="Lee Y."/>
            <person name="Jeon C.O."/>
        </authorList>
    </citation>
    <scope>NUCLEOTIDE SEQUENCE [LARGE SCALE GENOMIC DNA]</scope>
    <source>
        <strain evidence="5">HR-U</strain>
    </source>
</reference>
<dbReference type="EMBL" id="PTRA01000001">
    <property type="protein sequence ID" value="PQA58524.1"/>
    <property type="molecule type" value="Genomic_DNA"/>
</dbReference>
<dbReference type="OrthoDB" id="981921at2"/>
<feature type="chain" id="PRO_5015728684" evidence="2">
    <location>
        <begin position="20"/>
        <end position="144"/>
    </location>
</feature>
<evidence type="ECO:0000313" key="4">
    <source>
        <dbReference type="EMBL" id="PQA58524.1"/>
    </source>
</evidence>
<name>A0A2S7ILB6_9BACT</name>
<proteinExistence type="predicted"/>
<feature type="region of interest" description="Disordered" evidence="1">
    <location>
        <begin position="111"/>
        <end position="134"/>
    </location>
</feature>
<dbReference type="Proteomes" id="UP000239590">
    <property type="component" value="Unassembled WGS sequence"/>
</dbReference>
<feature type="signal peptide" evidence="2">
    <location>
        <begin position="1"/>
        <end position="19"/>
    </location>
</feature>
<gene>
    <name evidence="4" type="ORF">C5O19_02310</name>
</gene>
<comment type="caution">
    <text evidence="4">The sequence shown here is derived from an EMBL/GenBank/DDBJ whole genome shotgun (WGS) entry which is preliminary data.</text>
</comment>
<dbReference type="PROSITE" id="PS51257">
    <property type="entry name" value="PROKAR_LIPOPROTEIN"/>
    <property type="match status" value="1"/>
</dbReference>
<dbReference type="Pfam" id="PF14129">
    <property type="entry name" value="DUF4296"/>
    <property type="match status" value="1"/>
</dbReference>
<evidence type="ECO:0000313" key="5">
    <source>
        <dbReference type="Proteomes" id="UP000239590"/>
    </source>
</evidence>
<feature type="domain" description="DUF4296" evidence="3">
    <location>
        <begin position="23"/>
        <end position="106"/>
    </location>
</feature>
<keyword evidence="5" id="KW-1185">Reference proteome</keyword>
<accession>A0A2S7ILB6</accession>
<keyword evidence="2" id="KW-0732">Signal</keyword>
<organism evidence="4 5">
    <name type="scientific">Siphonobacter curvatus</name>
    <dbReference type="NCBI Taxonomy" id="2094562"/>
    <lineage>
        <taxon>Bacteria</taxon>
        <taxon>Pseudomonadati</taxon>
        <taxon>Bacteroidota</taxon>
        <taxon>Cytophagia</taxon>
        <taxon>Cytophagales</taxon>
        <taxon>Cytophagaceae</taxon>
        <taxon>Siphonobacter</taxon>
    </lineage>
</organism>
<dbReference type="AlphaFoldDB" id="A0A2S7ILB6"/>
<dbReference type="InterPro" id="IPR025381">
    <property type="entry name" value="DUF4296"/>
</dbReference>
<evidence type="ECO:0000256" key="2">
    <source>
        <dbReference type="SAM" id="SignalP"/>
    </source>
</evidence>
<evidence type="ECO:0000256" key="1">
    <source>
        <dbReference type="SAM" id="MobiDB-lite"/>
    </source>
</evidence>
<dbReference type="RefSeq" id="WP_104709733.1">
    <property type="nucleotide sequence ID" value="NZ_PTRA01000001.1"/>
</dbReference>
<protein>
    <submittedName>
        <fullName evidence="4">DUF4296 domain-containing protein</fullName>
    </submittedName>
</protein>
<sequence length="144" mass="16352">MKTRLLLPLLAWLTACSNAPSPPEHLVPEQQMVQILKDIHLAEQRITRLRLGSQDSSLVAFQVLEKDILKKYGADTGSYRASYRYYIAQPNRFKEIYQGVVDSLTAIDERSKKEARAQSAPAQPDSSKADTARNVRIKKILKRK</sequence>
<evidence type="ECO:0000259" key="3">
    <source>
        <dbReference type="Pfam" id="PF14129"/>
    </source>
</evidence>